<dbReference type="SUPFAM" id="SSF55486">
    <property type="entry name" value="Metalloproteases ('zincins'), catalytic domain"/>
    <property type="match status" value="1"/>
</dbReference>
<feature type="domain" description="Peptidase M13 C-terminal" evidence="1">
    <location>
        <begin position="3"/>
        <end position="119"/>
    </location>
</feature>
<dbReference type="GO" id="GO:0016485">
    <property type="term" value="P:protein processing"/>
    <property type="evidence" value="ECO:0007669"/>
    <property type="project" value="TreeGrafter"/>
</dbReference>
<dbReference type="PANTHER" id="PTHR11733">
    <property type="entry name" value="ZINC METALLOPROTEASE FAMILY M13 NEPRILYSIN-RELATED"/>
    <property type="match status" value="1"/>
</dbReference>
<dbReference type="Pfam" id="PF01431">
    <property type="entry name" value="Peptidase_M13"/>
    <property type="match status" value="1"/>
</dbReference>
<dbReference type="GO" id="GO:0004222">
    <property type="term" value="F:metalloendopeptidase activity"/>
    <property type="evidence" value="ECO:0007669"/>
    <property type="project" value="InterPro"/>
</dbReference>
<organism evidence="2 3">
    <name type="scientific">Cotesia glomerata</name>
    <name type="common">Lepidopteran parasitic wasp</name>
    <name type="synonym">Apanteles glomeratus</name>
    <dbReference type="NCBI Taxonomy" id="32391"/>
    <lineage>
        <taxon>Eukaryota</taxon>
        <taxon>Metazoa</taxon>
        <taxon>Ecdysozoa</taxon>
        <taxon>Arthropoda</taxon>
        <taxon>Hexapoda</taxon>
        <taxon>Insecta</taxon>
        <taxon>Pterygota</taxon>
        <taxon>Neoptera</taxon>
        <taxon>Endopterygota</taxon>
        <taxon>Hymenoptera</taxon>
        <taxon>Apocrita</taxon>
        <taxon>Ichneumonoidea</taxon>
        <taxon>Braconidae</taxon>
        <taxon>Microgastrinae</taxon>
        <taxon>Cotesia</taxon>
    </lineage>
</organism>
<evidence type="ECO:0000313" key="3">
    <source>
        <dbReference type="Proteomes" id="UP000826195"/>
    </source>
</evidence>
<evidence type="ECO:0000313" key="2">
    <source>
        <dbReference type="EMBL" id="KAH0555094.1"/>
    </source>
</evidence>
<evidence type="ECO:0000259" key="1">
    <source>
        <dbReference type="Pfam" id="PF01431"/>
    </source>
</evidence>
<comment type="caution">
    <text evidence="2">The sequence shown here is derived from an EMBL/GenBank/DDBJ whole genome shotgun (WGS) entry which is preliminary data.</text>
</comment>
<dbReference type="InterPro" id="IPR000718">
    <property type="entry name" value="Peptidase_M13"/>
</dbReference>
<sequence length="133" mass="15350">MKDKVACFKKQVANITSQDAKEQQSFRTGLLIGDHLAMKISHQAYQSWLTSVSGGSEPMISELPYSNRQIFWMSSLQYSCVRSENNTELIEDKYTPIEFRTMKVLTNVPEFYDDFNCQSKPFLETHGPSYTFL</sequence>
<dbReference type="InterPro" id="IPR018497">
    <property type="entry name" value="Peptidase_M13_C"/>
</dbReference>
<dbReference type="EMBL" id="JAHXZJ010001119">
    <property type="protein sequence ID" value="KAH0555094.1"/>
    <property type="molecule type" value="Genomic_DNA"/>
</dbReference>
<dbReference type="PANTHER" id="PTHR11733:SF224">
    <property type="entry name" value="NEPRILYSIN-2"/>
    <property type="match status" value="1"/>
</dbReference>
<dbReference type="PROSITE" id="PS51885">
    <property type="entry name" value="NEPRILYSIN"/>
    <property type="match status" value="1"/>
</dbReference>
<protein>
    <recommendedName>
        <fullName evidence="1">Peptidase M13 C-terminal domain-containing protein</fullName>
    </recommendedName>
</protein>
<gene>
    <name evidence="2" type="ORF">KQX54_015197</name>
</gene>
<accession>A0AAV7IS41</accession>
<dbReference type="GO" id="GO:0005886">
    <property type="term" value="C:plasma membrane"/>
    <property type="evidence" value="ECO:0007669"/>
    <property type="project" value="TreeGrafter"/>
</dbReference>
<dbReference type="AlphaFoldDB" id="A0AAV7IS41"/>
<dbReference type="Proteomes" id="UP000826195">
    <property type="component" value="Unassembled WGS sequence"/>
</dbReference>
<dbReference type="Gene3D" id="3.40.390.10">
    <property type="entry name" value="Collagenase (Catalytic Domain)"/>
    <property type="match status" value="1"/>
</dbReference>
<keyword evidence="3" id="KW-1185">Reference proteome</keyword>
<reference evidence="2 3" key="1">
    <citation type="journal article" date="2021" name="J. Hered.">
        <title>A chromosome-level genome assembly of the parasitoid wasp, Cotesia glomerata (Hymenoptera: Braconidae).</title>
        <authorList>
            <person name="Pinto B.J."/>
            <person name="Weis J.J."/>
            <person name="Gamble T."/>
            <person name="Ode P.J."/>
            <person name="Paul R."/>
            <person name="Zaspel J.M."/>
        </authorList>
    </citation>
    <scope>NUCLEOTIDE SEQUENCE [LARGE SCALE GENOMIC DNA]</scope>
    <source>
        <strain evidence="2">CgM1</strain>
    </source>
</reference>
<proteinExistence type="predicted"/>
<name>A0AAV7IS41_COTGL</name>
<dbReference type="InterPro" id="IPR024079">
    <property type="entry name" value="MetalloPept_cat_dom_sf"/>
</dbReference>